<accession>A0A2N7QF94</accession>
<evidence type="ECO:0000313" key="3">
    <source>
        <dbReference type="Proteomes" id="UP000235619"/>
    </source>
</evidence>
<feature type="non-terminal residue" evidence="2">
    <location>
        <position position="1"/>
    </location>
</feature>
<gene>
    <name evidence="2" type="ORF">C0169_03035</name>
</gene>
<comment type="caution">
    <text evidence="2">The sequence shown here is derived from an EMBL/GenBank/DDBJ whole genome shotgun (WGS) entry which is preliminary data.</text>
</comment>
<dbReference type="EMBL" id="PNJD01000183">
    <property type="protein sequence ID" value="PMP97429.1"/>
    <property type="molecule type" value="Genomic_DNA"/>
</dbReference>
<dbReference type="PANTHER" id="PTHR45947">
    <property type="entry name" value="SULFOQUINOVOSYL TRANSFERASE SQD2"/>
    <property type="match status" value="1"/>
</dbReference>
<dbReference type="GO" id="GO:0016757">
    <property type="term" value="F:glycosyltransferase activity"/>
    <property type="evidence" value="ECO:0007669"/>
    <property type="project" value="InterPro"/>
</dbReference>
<dbReference type="Pfam" id="PF00534">
    <property type="entry name" value="Glycos_transf_1"/>
    <property type="match status" value="1"/>
</dbReference>
<organism evidence="2 3">
    <name type="scientific">Thermodesulfobacterium geofontis</name>
    <dbReference type="NCBI Taxonomy" id="1295609"/>
    <lineage>
        <taxon>Bacteria</taxon>
        <taxon>Pseudomonadati</taxon>
        <taxon>Thermodesulfobacteriota</taxon>
        <taxon>Thermodesulfobacteria</taxon>
        <taxon>Thermodesulfobacteriales</taxon>
        <taxon>Thermodesulfobacteriaceae</taxon>
        <taxon>Thermodesulfobacterium</taxon>
    </lineage>
</organism>
<dbReference type="InterPro" id="IPR050194">
    <property type="entry name" value="Glycosyltransferase_grp1"/>
</dbReference>
<proteinExistence type="predicted"/>
<evidence type="ECO:0000313" key="2">
    <source>
        <dbReference type="EMBL" id="PMP97429.1"/>
    </source>
</evidence>
<dbReference type="InterPro" id="IPR001296">
    <property type="entry name" value="Glyco_trans_1"/>
</dbReference>
<dbReference type="SUPFAM" id="SSF53756">
    <property type="entry name" value="UDP-Glycosyltransferase/glycogen phosphorylase"/>
    <property type="match status" value="1"/>
</dbReference>
<dbReference type="PANTHER" id="PTHR45947:SF3">
    <property type="entry name" value="SULFOQUINOVOSYL TRANSFERASE SQD2"/>
    <property type="match status" value="1"/>
</dbReference>
<reference evidence="2 3" key="1">
    <citation type="submission" date="2018-01" db="EMBL/GenBank/DDBJ databases">
        <title>Metagenomic assembled genomes from two thermal pools in the Uzon Caldera, Kamchatka, Russia.</title>
        <authorList>
            <person name="Wilkins L."/>
            <person name="Ettinger C."/>
        </authorList>
    </citation>
    <scope>NUCLEOTIDE SEQUENCE [LARGE SCALE GENOMIC DNA]</scope>
    <source>
        <strain evidence="2">ARK-04</strain>
    </source>
</reference>
<dbReference type="Proteomes" id="UP000235619">
    <property type="component" value="Unassembled WGS sequence"/>
</dbReference>
<sequence>LTRQEVESALSMSDIVVMPSPSEPFGLVALEAMSFGCALIVSKQSGVSEIIENAYKVDFWDVEKMVNIVIDLLENPDKLKESQKKAQEEVQKFRWSDRAEEVIGIYRELVFNKACFI</sequence>
<protein>
    <recommendedName>
        <fullName evidence="1">Glycosyl transferase family 1 domain-containing protein</fullName>
    </recommendedName>
</protein>
<dbReference type="CDD" id="cd03801">
    <property type="entry name" value="GT4_PimA-like"/>
    <property type="match status" value="1"/>
</dbReference>
<evidence type="ECO:0000259" key="1">
    <source>
        <dbReference type="Pfam" id="PF00534"/>
    </source>
</evidence>
<dbReference type="AlphaFoldDB" id="A0A2N7QF94"/>
<name>A0A2N7QF94_9BACT</name>
<feature type="domain" description="Glycosyl transferase family 1" evidence="1">
    <location>
        <begin position="3"/>
        <end position="87"/>
    </location>
</feature>
<dbReference type="Gene3D" id="3.40.50.2000">
    <property type="entry name" value="Glycogen Phosphorylase B"/>
    <property type="match status" value="1"/>
</dbReference>